<dbReference type="Gene3D" id="1.10.472.80">
    <property type="entry name" value="Ypt/Rab-GAP domain of gyp1p, domain 3"/>
    <property type="match status" value="5"/>
</dbReference>
<dbReference type="SMART" id="SM00164">
    <property type="entry name" value="TBC"/>
    <property type="match status" value="1"/>
</dbReference>
<sequence>MFERSERGVFPWKNSSSKNHDSTPISWKLFGSKSQVNLSSKTLNSEAQKNLTPASSVANTPHHHRRQGSSASEKQLRGGNAGVMTALRPTICWLVTALGLSTTYCDVITALPTGYKPDVEPSNLPAKCAEEALRHKEEHARMVEAARRRVEREAAARLARLQQSLRLEERLARHAREWTQTILPDWQNQKNSKHTLELWWSGLPPAIRGRVWQLAIENKLKITHQHYQDLVAKATEKLHEAQMRRKRLKVHRKDACACKTDEKSNADDRPKVSKTDEDRPKEEKRLSIPRNYSEQNLKSQTTEEVKCCSKSNPNLLEYSDECSMELIQLDIARTFPHLCIFQPGGPYFNVLYQLLAAYVCYRPDIGYIQLDIARTFPHLCIFQPGGPYFNVLYQLLAAYVCYRPDIGYIQLDIARTFPHLCIFQPGGPYFNVLYQLLAAYVCYRPDIGYIQLDIARTFPHLCIFQPGGPYFNVLYQLLAAYVCYRPDIGYIQLDIARTFPHLCIFQPGGPYFNVLYQLLAAYVCYRPDIGYIQLDIARTFPHLCIFQPGGPYFNVLHQLLAAYVCYKPDIGYIQAPQAFVCFANLLDGPVFRAAFTRDGAAMQLYLLEWLYTAFAKAMPLDAACRVWDVFLRDGDTFLFNTALAFAKAMPLDAACRVWDVFLRDGDTFLFNTALAFVKAMPLDAACRVWDVFLRDGDTFLFNTALAFVKAMPLDAACRVWDVFLRDGDTFLFNTALAFAKAMPLDAACRVWDVFLRDGDTFLFNTALGILHLYQEELKDMDFISAAQFLTKLPEDLDPEALFRSISCVSMTLDGMSFEELASTCDNYDANASDLLLIK</sequence>
<dbReference type="Gene3D" id="1.10.8.270">
    <property type="entry name" value="putative rabgap domain of human tbc1 domain family member 14 like domains"/>
    <property type="match status" value="6"/>
</dbReference>
<evidence type="ECO:0000259" key="3">
    <source>
        <dbReference type="PROSITE" id="PS50086"/>
    </source>
</evidence>
<evidence type="ECO:0000313" key="4">
    <source>
        <dbReference type="EMBL" id="KOB68845.1"/>
    </source>
</evidence>
<feature type="region of interest" description="Disordered" evidence="2">
    <location>
        <begin position="260"/>
        <end position="291"/>
    </location>
</feature>
<comment type="caution">
    <text evidence="4">The sequence shown here is derived from an EMBL/GenBank/DDBJ whole genome shotgun (WGS) entry which is preliminary data.</text>
</comment>
<feature type="domain" description="Rab-GAP TBC" evidence="3">
    <location>
        <begin position="202"/>
        <end position="634"/>
    </location>
</feature>
<feature type="region of interest" description="Disordered" evidence="2">
    <location>
        <begin position="1"/>
        <end position="24"/>
    </location>
</feature>
<reference evidence="4 5" key="1">
    <citation type="journal article" date="2015" name="Genome Biol. Evol.">
        <title>The genome of winter moth (Operophtera brumata) provides a genomic perspective on sexual dimorphism and phenology.</title>
        <authorList>
            <person name="Derks M.F."/>
            <person name="Smit S."/>
            <person name="Salis L."/>
            <person name="Schijlen E."/>
            <person name="Bossers A."/>
            <person name="Mateman C."/>
            <person name="Pijl A.S."/>
            <person name="de Ridder D."/>
            <person name="Groenen M.A."/>
            <person name="Visser M.E."/>
            <person name="Megens H.J."/>
        </authorList>
    </citation>
    <scope>NUCLEOTIDE SEQUENCE [LARGE SCALE GENOMIC DNA]</scope>
    <source>
        <strain evidence="4">WM2013NL</strain>
        <tissue evidence="4">Head and thorax</tissue>
    </source>
</reference>
<feature type="compositionally biased region" description="Polar residues" evidence="2">
    <location>
        <begin position="13"/>
        <end position="24"/>
    </location>
</feature>
<feature type="compositionally biased region" description="Polar residues" evidence="2">
    <location>
        <begin position="40"/>
        <end position="59"/>
    </location>
</feature>
<protein>
    <recommendedName>
        <fullName evidence="3">Rab-GAP TBC domain-containing protein</fullName>
    </recommendedName>
</protein>
<name>A0A0L7L0A2_OPEBR</name>
<accession>A0A0L7L0A2</accession>
<dbReference type="STRING" id="104452.A0A0L7L0A2"/>
<dbReference type="Gene3D" id="1.10.10.750">
    <property type="entry name" value="Ypt/Rab-GAP domain of gyp1p, domain 1"/>
    <property type="match status" value="1"/>
</dbReference>
<proteinExistence type="predicted"/>
<keyword evidence="5" id="KW-1185">Reference proteome</keyword>
<dbReference type="InterPro" id="IPR050302">
    <property type="entry name" value="Rab_GAP_TBC_domain"/>
</dbReference>
<dbReference type="InterPro" id="IPR035969">
    <property type="entry name" value="Rab-GAP_TBC_sf"/>
</dbReference>
<dbReference type="EMBL" id="JTDY01003907">
    <property type="protein sequence ID" value="KOB68845.1"/>
    <property type="molecule type" value="Genomic_DNA"/>
</dbReference>
<dbReference type="PROSITE" id="PS50086">
    <property type="entry name" value="TBC_RABGAP"/>
    <property type="match status" value="1"/>
</dbReference>
<feature type="coiled-coil region" evidence="1">
    <location>
        <begin position="224"/>
        <end position="251"/>
    </location>
</feature>
<keyword evidence="1" id="KW-0175">Coiled coil</keyword>
<organism evidence="4 5">
    <name type="scientific">Operophtera brumata</name>
    <name type="common">Winter moth</name>
    <name type="synonym">Phalaena brumata</name>
    <dbReference type="NCBI Taxonomy" id="104452"/>
    <lineage>
        <taxon>Eukaryota</taxon>
        <taxon>Metazoa</taxon>
        <taxon>Ecdysozoa</taxon>
        <taxon>Arthropoda</taxon>
        <taxon>Hexapoda</taxon>
        <taxon>Insecta</taxon>
        <taxon>Pterygota</taxon>
        <taxon>Neoptera</taxon>
        <taxon>Endopterygota</taxon>
        <taxon>Lepidoptera</taxon>
        <taxon>Glossata</taxon>
        <taxon>Ditrysia</taxon>
        <taxon>Geometroidea</taxon>
        <taxon>Geometridae</taxon>
        <taxon>Larentiinae</taxon>
        <taxon>Operophtera</taxon>
    </lineage>
</organism>
<dbReference type="SUPFAM" id="SSF47923">
    <property type="entry name" value="Ypt/Rab-GAP domain of gyp1p"/>
    <property type="match status" value="9"/>
</dbReference>
<dbReference type="PANTHER" id="PTHR47219:SF15">
    <property type="entry name" value="TBC1 DOMAIN FAMILY MEMBER 12 ISOFORM X1"/>
    <property type="match status" value="1"/>
</dbReference>
<dbReference type="GO" id="GO:0005096">
    <property type="term" value="F:GTPase activator activity"/>
    <property type="evidence" value="ECO:0007669"/>
    <property type="project" value="TreeGrafter"/>
</dbReference>
<evidence type="ECO:0000313" key="5">
    <source>
        <dbReference type="Proteomes" id="UP000037510"/>
    </source>
</evidence>
<dbReference type="PANTHER" id="PTHR47219">
    <property type="entry name" value="RAB GTPASE-ACTIVATING PROTEIN 1-LIKE"/>
    <property type="match status" value="1"/>
</dbReference>
<evidence type="ECO:0000256" key="1">
    <source>
        <dbReference type="SAM" id="Coils"/>
    </source>
</evidence>
<dbReference type="AlphaFoldDB" id="A0A0L7L0A2"/>
<dbReference type="Proteomes" id="UP000037510">
    <property type="component" value="Unassembled WGS sequence"/>
</dbReference>
<evidence type="ECO:0000256" key="2">
    <source>
        <dbReference type="SAM" id="MobiDB-lite"/>
    </source>
</evidence>
<dbReference type="InterPro" id="IPR000195">
    <property type="entry name" value="Rab-GAP-TBC_dom"/>
</dbReference>
<feature type="compositionally biased region" description="Basic and acidic residues" evidence="2">
    <location>
        <begin position="260"/>
        <end position="286"/>
    </location>
</feature>
<dbReference type="Pfam" id="PF00566">
    <property type="entry name" value="RabGAP-TBC"/>
    <property type="match status" value="2"/>
</dbReference>
<gene>
    <name evidence="4" type="ORF">OBRU01_17722</name>
</gene>
<dbReference type="GO" id="GO:0031267">
    <property type="term" value="F:small GTPase binding"/>
    <property type="evidence" value="ECO:0007669"/>
    <property type="project" value="TreeGrafter"/>
</dbReference>
<feature type="region of interest" description="Disordered" evidence="2">
    <location>
        <begin position="40"/>
        <end position="77"/>
    </location>
</feature>